<dbReference type="EMBL" id="VSRR010006210">
    <property type="protein sequence ID" value="MPC44288.1"/>
    <property type="molecule type" value="Genomic_DNA"/>
</dbReference>
<name>A0A5B7FH88_PORTR</name>
<sequence>MHVPLLTGVMKEVICCNTDMCNSGSSRGMVEWIIRAGIATSHGNATSEIGRRSTLFSGRVCGRTAFPACIALPKPFPATRRRYQLPPRNAIASPSPYPRQMKARPRHQPVE</sequence>
<proteinExistence type="predicted"/>
<organism evidence="2 3">
    <name type="scientific">Portunus trituberculatus</name>
    <name type="common">Swimming crab</name>
    <name type="synonym">Neptunus trituberculatus</name>
    <dbReference type="NCBI Taxonomy" id="210409"/>
    <lineage>
        <taxon>Eukaryota</taxon>
        <taxon>Metazoa</taxon>
        <taxon>Ecdysozoa</taxon>
        <taxon>Arthropoda</taxon>
        <taxon>Crustacea</taxon>
        <taxon>Multicrustacea</taxon>
        <taxon>Malacostraca</taxon>
        <taxon>Eumalacostraca</taxon>
        <taxon>Eucarida</taxon>
        <taxon>Decapoda</taxon>
        <taxon>Pleocyemata</taxon>
        <taxon>Brachyura</taxon>
        <taxon>Eubrachyura</taxon>
        <taxon>Portunoidea</taxon>
        <taxon>Portunidae</taxon>
        <taxon>Portuninae</taxon>
        <taxon>Portunus</taxon>
    </lineage>
</organism>
<evidence type="ECO:0000256" key="1">
    <source>
        <dbReference type="SAM" id="MobiDB-lite"/>
    </source>
</evidence>
<keyword evidence="3" id="KW-1185">Reference proteome</keyword>
<comment type="caution">
    <text evidence="2">The sequence shown here is derived from an EMBL/GenBank/DDBJ whole genome shotgun (WGS) entry which is preliminary data.</text>
</comment>
<feature type="compositionally biased region" description="Basic residues" evidence="1">
    <location>
        <begin position="101"/>
        <end position="111"/>
    </location>
</feature>
<dbReference type="Proteomes" id="UP000324222">
    <property type="component" value="Unassembled WGS sequence"/>
</dbReference>
<dbReference type="AlphaFoldDB" id="A0A5B7FH88"/>
<evidence type="ECO:0000313" key="3">
    <source>
        <dbReference type="Proteomes" id="UP000324222"/>
    </source>
</evidence>
<feature type="region of interest" description="Disordered" evidence="1">
    <location>
        <begin position="83"/>
        <end position="111"/>
    </location>
</feature>
<protein>
    <submittedName>
        <fullName evidence="2">Uncharacterized protein</fullName>
    </submittedName>
</protein>
<reference evidence="2 3" key="1">
    <citation type="submission" date="2019-05" db="EMBL/GenBank/DDBJ databases">
        <title>Another draft genome of Portunus trituberculatus and its Hox gene families provides insights of decapod evolution.</title>
        <authorList>
            <person name="Jeong J.-H."/>
            <person name="Song I."/>
            <person name="Kim S."/>
            <person name="Choi T."/>
            <person name="Kim D."/>
            <person name="Ryu S."/>
            <person name="Kim W."/>
        </authorList>
    </citation>
    <scope>NUCLEOTIDE SEQUENCE [LARGE SCALE GENOMIC DNA]</scope>
    <source>
        <tissue evidence="2">Muscle</tissue>
    </source>
</reference>
<evidence type="ECO:0000313" key="2">
    <source>
        <dbReference type="EMBL" id="MPC44288.1"/>
    </source>
</evidence>
<accession>A0A5B7FH88</accession>
<gene>
    <name evidence="2" type="ORF">E2C01_037959</name>
</gene>